<dbReference type="EMBL" id="VSZQ01000029">
    <property type="protein sequence ID" value="TYR65178.1"/>
    <property type="molecule type" value="Genomic_DNA"/>
</dbReference>
<protein>
    <submittedName>
        <fullName evidence="7">Fatty acyl-AMP ligase</fullName>
    </submittedName>
</protein>
<dbReference type="SUPFAM" id="SSF56801">
    <property type="entry name" value="Acetyl-CoA synthetase-like"/>
    <property type="match status" value="1"/>
</dbReference>
<dbReference type="Gene3D" id="3.40.50.12780">
    <property type="entry name" value="N-terminal domain of ligase-like"/>
    <property type="match status" value="1"/>
</dbReference>
<dbReference type="FunFam" id="3.40.50.12780:FF:000013">
    <property type="entry name" value="Long-chain-fatty-acid--AMP ligase FadD32"/>
    <property type="match status" value="1"/>
</dbReference>
<dbReference type="Proteomes" id="UP000323242">
    <property type="component" value="Unassembled WGS sequence"/>
</dbReference>
<dbReference type="RefSeq" id="WP_148901901.1">
    <property type="nucleotide sequence ID" value="NZ_VSZQ01000029.1"/>
</dbReference>
<dbReference type="GO" id="GO:0005886">
    <property type="term" value="C:plasma membrane"/>
    <property type="evidence" value="ECO:0007669"/>
    <property type="project" value="TreeGrafter"/>
</dbReference>
<keyword evidence="8" id="KW-1185">Reference proteome</keyword>
<evidence type="ECO:0000256" key="3">
    <source>
        <dbReference type="ARBA" id="ARBA00022832"/>
    </source>
</evidence>
<evidence type="ECO:0000313" key="8">
    <source>
        <dbReference type="Proteomes" id="UP000323242"/>
    </source>
</evidence>
<dbReference type="CDD" id="cd05931">
    <property type="entry name" value="FAAL"/>
    <property type="match status" value="1"/>
</dbReference>
<dbReference type="InterPro" id="IPR040097">
    <property type="entry name" value="FAAL/FAAC"/>
</dbReference>
<feature type="domain" description="AMP-binding enzyme C-terminal" evidence="6">
    <location>
        <begin position="467"/>
        <end position="587"/>
    </location>
</feature>
<keyword evidence="4" id="KW-0443">Lipid metabolism</keyword>
<evidence type="ECO:0000259" key="5">
    <source>
        <dbReference type="Pfam" id="PF00501"/>
    </source>
</evidence>
<dbReference type="InterPro" id="IPR000873">
    <property type="entry name" value="AMP-dep_synth/lig_dom"/>
</dbReference>
<evidence type="ECO:0000256" key="2">
    <source>
        <dbReference type="ARBA" id="ARBA00022598"/>
    </source>
</evidence>
<dbReference type="PANTHER" id="PTHR22754:SF32">
    <property type="entry name" value="DISCO-INTERACTING PROTEIN 2"/>
    <property type="match status" value="1"/>
</dbReference>
<dbReference type="InterPro" id="IPR045851">
    <property type="entry name" value="AMP-bd_C_sf"/>
</dbReference>
<comment type="similarity">
    <text evidence="1">Belongs to the ATP-dependent AMP-binding enzyme family.</text>
</comment>
<comment type="caution">
    <text evidence="7">The sequence shown here is derived from an EMBL/GenBank/DDBJ whole genome shotgun (WGS) entry which is preliminary data.</text>
</comment>
<sequence length="590" mass="63665">MTSATPPVHRHPYGDTLTGVLRHQAAAFPARVVYTELSQDGSERASITYGAFERRVRAVAADIQQTSRPGERALVFLPPGLDFITAFFACSFAGVIAVPVPYPDSPFSNRRQEHRLRQIVKDAAPSVILTTSKDTAGAEDGSLGTTARAVGVPAVATELADKWQDPLSTAETVALLQYTSGSTSAPKGVVLTQGNVTDNFAGLTGSLARHTWLSGNGSDFTSVTWLPPFHDMGLATLIFPVLVGGHCVLMSPTTFLMRPARWLEVMSSYRAQMTTGPNFAFDLCVDRIAPADRAGLDLSRWEVAICGAEPVRSSTLARFTQAFAPHGFRTSVFMPSYGLAEANVFATGTHGTHEVARLDVEALEQQGLAREAEDGRPARTVVSCGRPPGNTILRIVDRETGQPCPPERVGEIWLAGANVARSYWRNPEATRSAFGGVLRGEEDTFLRTGDLGFLRNGQLYVTGRADDLIIVDGRNIYPHDVELTVTASHPAVNAAVAAVFMVPGEEETRVIAVAEMAQRRRTTEPAGAAGTPARRDVVLAVRREVAEEHQVGLSDVVLLNPGRLPRTTSGKVQRGETRRLYLSGELDTWL</sequence>
<dbReference type="Gene3D" id="3.30.300.30">
    <property type="match status" value="1"/>
</dbReference>
<dbReference type="GO" id="GO:0006633">
    <property type="term" value="P:fatty acid biosynthetic process"/>
    <property type="evidence" value="ECO:0007669"/>
    <property type="project" value="TreeGrafter"/>
</dbReference>
<dbReference type="InterPro" id="IPR025110">
    <property type="entry name" value="AMP-bd_C"/>
</dbReference>
<dbReference type="AlphaFoldDB" id="A0A5D4JJ37"/>
<dbReference type="GO" id="GO:0071766">
    <property type="term" value="P:Actinobacterium-type cell wall biogenesis"/>
    <property type="evidence" value="ECO:0007669"/>
    <property type="project" value="UniProtKB-ARBA"/>
</dbReference>
<accession>A0A5D4JJ37</accession>
<evidence type="ECO:0000313" key="7">
    <source>
        <dbReference type="EMBL" id="TYR65178.1"/>
    </source>
</evidence>
<dbReference type="InterPro" id="IPR020845">
    <property type="entry name" value="AMP-binding_CS"/>
</dbReference>
<proteinExistence type="inferred from homology"/>
<gene>
    <name evidence="7" type="ORF">FY004_07585</name>
</gene>
<evidence type="ECO:0000256" key="4">
    <source>
        <dbReference type="ARBA" id="ARBA00023098"/>
    </source>
</evidence>
<keyword evidence="3" id="KW-0276">Fatty acid metabolism</keyword>
<dbReference type="InterPro" id="IPR042099">
    <property type="entry name" value="ANL_N_sf"/>
</dbReference>
<dbReference type="Pfam" id="PF23024">
    <property type="entry name" value="AMP-dom_DIP2-like"/>
    <property type="match status" value="1"/>
</dbReference>
<keyword evidence="2 7" id="KW-0436">Ligase</keyword>
<dbReference type="PANTHER" id="PTHR22754">
    <property type="entry name" value="DISCO-INTERACTING PROTEIN 2 DIP2 -RELATED"/>
    <property type="match status" value="1"/>
</dbReference>
<feature type="domain" description="AMP-dependent synthetase/ligase" evidence="5">
    <location>
        <begin position="21"/>
        <end position="424"/>
    </location>
</feature>
<dbReference type="PROSITE" id="PS00455">
    <property type="entry name" value="AMP_BINDING"/>
    <property type="match status" value="1"/>
</dbReference>
<dbReference type="GO" id="GO:0070566">
    <property type="term" value="F:adenylyltransferase activity"/>
    <property type="evidence" value="ECO:0007669"/>
    <property type="project" value="TreeGrafter"/>
</dbReference>
<evidence type="ECO:0000259" key="6">
    <source>
        <dbReference type="Pfam" id="PF23024"/>
    </source>
</evidence>
<organism evidence="7 8">
    <name type="scientific">Streptomyces parvus</name>
    <dbReference type="NCBI Taxonomy" id="66428"/>
    <lineage>
        <taxon>Bacteria</taxon>
        <taxon>Bacillati</taxon>
        <taxon>Actinomycetota</taxon>
        <taxon>Actinomycetes</taxon>
        <taxon>Kitasatosporales</taxon>
        <taxon>Streptomycetaceae</taxon>
        <taxon>Streptomyces</taxon>
    </lineage>
</organism>
<reference evidence="7 8" key="1">
    <citation type="submission" date="2019-08" db="EMBL/GenBank/DDBJ databases">
        <title>Draft genome for granaticin producer strain Streptomyces parvus C05.</title>
        <authorList>
            <person name="Gonzalez-Pimentel J.L."/>
        </authorList>
    </citation>
    <scope>NUCLEOTIDE SEQUENCE [LARGE SCALE GENOMIC DNA]</scope>
    <source>
        <strain evidence="7 8">C05</strain>
    </source>
</reference>
<name>A0A5D4JJ37_9ACTN</name>
<dbReference type="Pfam" id="PF00501">
    <property type="entry name" value="AMP-binding"/>
    <property type="match status" value="1"/>
</dbReference>
<evidence type="ECO:0000256" key="1">
    <source>
        <dbReference type="ARBA" id="ARBA00006432"/>
    </source>
</evidence>
<dbReference type="GO" id="GO:0016874">
    <property type="term" value="F:ligase activity"/>
    <property type="evidence" value="ECO:0007669"/>
    <property type="project" value="UniProtKB-KW"/>
</dbReference>